<name>A0A162CZ15_9CRUS</name>
<accession>A0A162CZ15</accession>
<reference evidence="1 2" key="1">
    <citation type="submission" date="2016-03" db="EMBL/GenBank/DDBJ databases">
        <title>EvidentialGene: Evidence-directed Construction of Genes on Genomes.</title>
        <authorList>
            <person name="Gilbert D.G."/>
            <person name="Choi J.-H."/>
            <person name="Mockaitis K."/>
            <person name="Colbourne J."/>
            <person name="Pfrender M."/>
        </authorList>
    </citation>
    <scope>NUCLEOTIDE SEQUENCE [LARGE SCALE GENOMIC DNA]</scope>
    <source>
        <strain evidence="1 2">Xinb3</strain>
        <tissue evidence="1">Complete organism</tissue>
    </source>
</reference>
<feature type="non-terminal residue" evidence="1">
    <location>
        <position position="1"/>
    </location>
</feature>
<organism evidence="1 2">
    <name type="scientific">Daphnia magna</name>
    <dbReference type="NCBI Taxonomy" id="35525"/>
    <lineage>
        <taxon>Eukaryota</taxon>
        <taxon>Metazoa</taxon>
        <taxon>Ecdysozoa</taxon>
        <taxon>Arthropoda</taxon>
        <taxon>Crustacea</taxon>
        <taxon>Branchiopoda</taxon>
        <taxon>Diplostraca</taxon>
        <taxon>Cladocera</taxon>
        <taxon>Anomopoda</taxon>
        <taxon>Daphniidae</taxon>
        <taxon>Daphnia</taxon>
    </lineage>
</organism>
<dbReference type="AlphaFoldDB" id="A0A162CZ15"/>
<gene>
    <name evidence="1" type="ORF">APZ42_002267</name>
</gene>
<evidence type="ECO:0000313" key="2">
    <source>
        <dbReference type="Proteomes" id="UP000076858"/>
    </source>
</evidence>
<proteinExistence type="predicted"/>
<dbReference type="EMBL" id="LRGB01007485">
    <property type="protein sequence ID" value="KZS01154.1"/>
    <property type="molecule type" value="Genomic_DNA"/>
</dbReference>
<keyword evidence="2" id="KW-1185">Reference proteome</keyword>
<dbReference type="Proteomes" id="UP000076858">
    <property type="component" value="Unassembled WGS sequence"/>
</dbReference>
<comment type="caution">
    <text evidence="1">The sequence shown here is derived from an EMBL/GenBank/DDBJ whole genome shotgun (WGS) entry which is preliminary data.</text>
</comment>
<evidence type="ECO:0000313" key="1">
    <source>
        <dbReference type="EMBL" id="KZS01154.1"/>
    </source>
</evidence>
<protein>
    <submittedName>
        <fullName evidence="1">Uncharacterized protein</fullName>
    </submittedName>
</protein>
<sequence length="54" mass="6307">NVFETDISFTPDQIEKRKRRADGQIELAEDKRSTQIYNGQHTEPRPFGFIPAEE</sequence>